<reference evidence="1 2" key="1">
    <citation type="submission" date="2018-06" db="EMBL/GenBank/DDBJ databases">
        <authorList>
            <person name="Moussa A."/>
            <person name="Couoh J.M."/>
            <person name="Harbem L."/>
            <person name="Okocha J.C."/>
            <person name="Taylor D."/>
            <person name="Teutsch A.B."/>
            <person name="Smith B.R."/>
            <person name="Suri N."/>
            <person name="Layton S.R."/>
            <person name="Kim T."/>
            <person name="Hughes L.E."/>
            <person name="Garlena R.A."/>
            <person name="Russell D.A."/>
            <person name="Pope W.H."/>
            <person name="Jacobs-Sera D."/>
            <person name="Hatfull G.F."/>
        </authorList>
    </citation>
    <scope>NUCLEOTIDE SEQUENCE [LARGE SCALE GENOMIC DNA]</scope>
</reference>
<sequence>MLIMQAKELNEGDKVRDIVHNEDVSFLAGPFQNLNEAVWHIVGRDEQGVVKLYHLSNISSVVMPEAGETWKDSFDAFAHVDAVANGYVVFRHRRSDTKEMATVMTLRKFVSTFYKA</sequence>
<proteinExistence type="predicted"/>
<gene>
    <name evidence="1" type="primary">239</name>
    <name evidence="1" type="ORF">SEA_ANNADREAMY_239</name>
</gene>
<organism evidence="1 2">
    <name type="scientific">Streptomyces phage Annadreamy</name>
    <dbReference type="NCBI Taxonomy" id="2250335"/>
    <lineage>
        <taxon>Viruses</taxon>
        <taxon>Duplodnaviria</taxon>
        <taxon>Heunggongvirae</taxon>
        <taxon>Uroviricota</taxon>
        <taxon>Caudoviricetes</taxon>
        <taxon>Stanwilliamsviridae</taxon>
        <taxon>Loccivirinae</taxon>
        <taxon>Annadreamyvirus</taxon>
        <taxon>Annadreamyvirus annadreamy</taxon>
    </lineage>
</organism>
<evidence type="ECO:0000313" key="2">
    <source>
        <dbReference type="Proteomes" id="UP000259354"/>
    </source>
</evidence>
<dbReference type="Proteomes" id="UP000259354">
    <property type="component" value="Segment"/>
</dbReference>
<evidence type="ECO:0000313" key="1">
    <source>
        <dbReference type="EMBL" id="AXG66319.1"/>
    </source>
</evidence>
<accession>A0A345GTP7</accession>
<dbReference type="GeneID" id="55609381"/>
<name>A0A345GTP7_9CAUD</name>
<dbReference type="RefSeq" id="YP_009839172.1">
    <property type="nucleotide sequence ID" value="NC_048719.1"/>
</dbReference>
<dbReference type="EMBL" id="MH536811">
    <property type="protein sequence ID" value="AXG66319.1"/>
    <property type="molecule type" value="Genomic_DNA"/>
</dbReference>
<protein>
    <submittedName>
        <fullName evidence="1">Uncharacterized protein</fullName>
    </submittedName>
</protein>
<keyword evidence="2" id="KW-1185">Reference proteome</keyword>
<dbReference type="KEGG" id="vg:55609381"/>